<dbReference type="Proteomes" id="UP001220964">
    <property type="component" value="Unassembled WGS sequence"/>
</dbReference>
<dbReference type="RefSeq" id="WP_275567228.1">
    <property type="nucleotide sequence ID" value="NZ_JARGYC010000022.1"/>
</dbReference>
<dbReference type="InterPro" id="IPR016032">
    <property type="entry name" value="Sig_transdc_resp-reg_C-effctor"/>
</dbReference>
<feature type="transmembrane region" description="Helical" evidence="1">
    <location>
        <begin position="19"/>
        <end position="40"/>
    </location>
</feature>
<accession>A0AAE3NRG4</accession>
<evidence type="ECO:0000259" key="2">
    <source>
        <dbReference type="PROSITE" id="PS50043"/>
    </source>
</evidence>
<organism evidence="3 4">
    <name type="scientific">Psychromarinibacter sediminicola</name>
    <dbReference type="NCBI Taxonomy" id="3033385"/>
    <lineage>
        <taxon>Bacteria</taxon>
        <taxon>Pseudomonadati</taxon>
        <taxon>Pseudomonadota</taxon>
        <taxon>Alphaproteobacteria</taxon>
        <taxon>Rhodobacterales</taxon>
        <taxon>Paracoccaceae</taxon>
        <taxon>Psychromarinibacter</taxon>
    </lineage>
</organism>
<name>A0AAE3NRG4_9RHOB</name>
<keyword evidence="1" id="KW-0472">Membrane</keyword>
<dbReference type="SUPFAM" id="SSF46894">
    <property type="entry name" value="C-terminal effector domain of the bipartite response regulators"/>
    <property type="match status" value="1"/>
</dbReference>
<dbReference type="Gene3D" id="1.10.10.10">
    <property type="entry name" value="Winged helix-like DNA-binding domain superfamily/Winged helix DNA-binding domain"/>
    <property type="match status" value="1"/>
</dbReference>
<proteinExistence type="predicted"/>
<keyword evidence="1" id="KW-0812">Transmembrane</keyword>
<dbReference type="InterPro" id="IPR036388">
    <property type="entry name" value="WH-like_DNA-bd_sf"/>
</dbReference>
<keyword evidence="1" id="KW-1133">Transmembrane helix</keyword>
<dbReference type="InterPro" id="IPR000792">
    <property type="entry name" value="Tscrpt_reg_LuxR_C"/>
</dbReference>
<sequence length="186" mass="19352">MTAPAAGGARRGGRMRVNLLAALVILQALCAVFFVGDVVADLRLTGLVPHTLFEAAVAVALIVGTFFCGLEMRRAIEAMRRSEQAVAAASGAFGALIEERFAGWSLTPAEAEVALFALKGFDMAEIAALRGAAPGTVRAQLARVYGKAGVTNRSQFVSLFIEDLLDTPLVGLPSAPDPTAPRAAGR</sequence>
<evidence type="ECO:0000313" key="3">
    <source>
        <dbReference type="EMBL" id="MDF0601086.1"/>
    </source>
</evidence>
<evidence type="ECO:0000256" key="1">
    <source>
        <dbReference type="SAM" id="Phobius"/>
    </source>
</evidence>
<reference evidence="3" key="1">
    <citation type="submission" date="2023-03" db="EMBL/GenBank/DDBJ databases">
        <title>Multiphase analysis and comparison of six strains from genera Psychromarinibacter, Lutimaribacter, and Maritimibacter, including a novel species: Psychromarinibacter sediminicola sp. nov.</title>
        <authorList>
            <person name="Wang Y.-H."/>
            <person name="Ye M.-Q."/>
            <person name="Du Z.-J."/>
        </authorList>
    </citation>
    <scope>NUCLEOTIDE SEQUENCE</scope>
    <source>
        <strain evidence="3">C21-152</strain>
    </source>
</reference>
<dbReference type="GO" id="GO:0006355">
    <property type="term" value="P:regulation of DNA-templated transcription"/>
    <property type="evidence" value="ECO:0007669"/>
    <property type="project" value="InterPro"/>
</dbReference>
<keyword evidence="4" id="KW-1185">Reference proteome</keyword>
<comment type="caution">
    <text evidence="3">The sequence shown here is derived from an EMBL/GenBank/DDBJ whole genome shotgun (WGS) entry which is preliminary data.</text>
</comment>
<dbReference type="SMART" id="SM00421">
    <property type="entry name" value="HTH_LUXR"/>
    <property type="match status" value="1"/>
</dbReference>
<feature type="transmembrane region" description="Helical" evidence="1">
    <location>
        <begin position="52"/>
        <end position="72"/>
    </location>
</feature>
<dbReference type="PROSITE" id="PS50043">
    <property type="entry name" value="HTH_LUXR_2"/>
    <property type="match status" value="1"/>
</dbReference>
<evidence type="ECO:0000313" key="4">
    <source>
        <dbReference type="Proteomes" id="UP001220964"/>
    </source>
</evidence>
<feature type="domain" description="HTH luxR-type" evidence="2">
    <location>
        <begin position="99"/>
        <end position="164"/>
    </location>
</feature>
<dbReference type="AlphaFoldDB" id="A0AAE3NRG4"/>
<protein>
    <submittedName>
        <fullName evidence="3">Helix-turn-helix transcriptional regulator</fullName>
    </submittedName>
</protein>
<dbReference type="GO" id="GO:0003677">
    <property type="term" value="F:DNA binding"/>
    <property type="evidence" value="ECO:0007669"/>
    <property type="project" value="InterPro"/>
</dbReference>
<gene>
    <name evidence="3" type="ORF">P1J78_10120</name>
</gene>
<dbReference type="EMBL" id="JARGYC010000022">
    <property type="protein sequence ID" value="MDF0601086.1"/>
    <property type="molecule type" value="Genomic_DNA"/>
</dbReference>